<reference evidence="4" key="2">
    <citation type="submission" date="2020-09" db="EMBL/GenBank/DDBJ databases">
        <authorList>
            <person name="Sun Q."/>
            <person name="Ohkuma M."/>
        </authorList>
    </citation>
    <scope>NUCLEOTIDE SEQUENCE</scope>
    <source>
        <strain evidence="4">JCM 4059</strain>
    </source>
</reference>
<accession>A0A919EAS8</accession>
<organism evidence="4 5">
    <name type="scientific">Streptomyces mashuensis</name>
    <dbReference type="NCBI Taxonomy" id="33904"/>
    <lineage>
        <taxon>Bacteria</taxon>
        <taxon>Bacillati</taxon>
        <taxon>Actinomycetota</taxon>
        <taxon>Actinomycetes</taxon>
        <taxon>Kitasatosporales</taxon>
        <taxon>Streptomycetaceae</taxon>
        <taxon>Streptomyces</taxon>
    </lineage>
</organism>
<dbReference type="GO" id="GO:0016627">
    <property type="term" value="F:oxidoreductase activity, acting on the CH-CH group of donors"/>
    <property type="evidence" value="ECO:0007669"/>
    <property type="project" value="TreeGrafter"/>
</dbReference>
<feature type="region of interest" description="Disordered" evidence="2">
    <location>
        <begin position="142"/>
        <end position="167"/>
    </location>
</feature>
<evidence type="ECO:0000256" key="2">
    <source>
        <dbReference type="SAM" id="MobiDB-lite"/>
    </source>
</evidence>
<keyword evidence="5" id="KW-1185">Reference proteome</keyword>
<keyword evidence="1" id="KW-0560">Oxidoreductase</keyword>
<sequence>MGRGKQCRSTPANSSWLNRIEAQFTALPMTAEVPPPSAPDDAFWRERRTCFLSTPRPDGTPHLVPVGVTYDPETRIARVISDGGSKKVRNVRAAGPSVMVAVSQAEGRRWCTLEGTAVIKDDPESVADAERRYTQRYKTLASIRNGSSSRSPSPARWAPPNHPAGDVDGILHECRTYSSESPVNETGDSLHHGRPTAILLPDTYRGCSGTEPQLHRRHSRVAGLKTEQQGLLRRRAAEPEQILGTLQVPVRA</sequence>
<dbReference type="NCBIfam" id="TIGR03618">
    <property type="entry name" value="Rv1155_F420"/>
    <property type="match status" value="1"/>
</dbReference>
<dbReference type="AlphaFoldDB" id="A0A919EAS8"/>
<dbReference type="PANTHER" id="PTHR35176:SF1">
    <property type="entry name" value="F420H(2)-DEPENDENT BILIVERDIN REDUCTASE"/>
    <property type="match status" value="1"/>
</dbReference>
<dbReference type="GO" id="GO:0070967">
    <property type="term" value="F:coenzyme F420 binding"/>
    <property type="evidence" value="ECO:0007669"/>
    <property type="project" value="TreeGrafter"/>
</dbReference>
<dbReference type="SUPFAM" id="SSF50475">
    <property type="entry name" value="FMN-binding split barrel"/>
    <property type="match status" value="1"/>
</dbReference>
<evidence type="ECO:0000313" key="4">
    <source>
        <dbReference type="EMBL" id="GHF30995.1"/>
    </source>
</evidence>
<dbReference type="InterPro" id="IPR011576">
    <property type="entry name" value="Pyridox_Oxase_N"/>
</dbReference>
<dbReference type="InterPro" id="IPR019920">
    <property type="entry name" value="F420-binding_dom_put"/>
</dbReference>
<feature type="domain" description="Pyridoxamine 5'-phosphate oxidase N-terminal" evidence="3">
    <location>
        <begin position="42"/>
        <end position="146"/>
    </location>
</feature>
<dbReference type="Gene3D" id="2.30.110.10">
    <property type="entry name" value="Electron Transport, Fmn-binding Protein, Chain A"/>
    <property type="match status" value="1"/>
</dbReference>
<evidence type="ECO:0000313" key="5">
    <source>
        <dbReference type="Proteomes" id="UP000638313"/>
    </source>
</evidence>
<dbReference type="Proteomes" id="UP000638313">
    <property type="component" value="Unassembled WGS sequence"/>
</dbReference>
<proteinExistence type="predicted"/>
<feature type="compositionally biased region" description="Low complexity" evidence="2">
    <location>
        <begin position="142"/>
        <end position="159"/>
    </location>
</feature>
<dbReference type="PANTHER" id="PTHR35176">
    <property type="entry name" value="HEME OXYGENASE HI_0854-RELATED"/>
    <property type="match status" value="1"/>
</dbReference>
<comment type="caution">
    <text evidence="4">The sequence shown here is derived from an EMBL/GenBank/DDBJ whole genome shotgun (WGS) entry which is preliminary data.</text>
</comment>
<dbReference type="GO" id="GO:0005829">
    <property type="term" value="C:cytosol"/>
    <property type="evidence" value="ECO:0007669"/>
    <property type="project" value="TreeGrafter"/>
</dbReference>
<evidence type="ECO:0000259" key="3">
    <source>
        <dbReference type="Pfam" id="PF01243"/>
    </source>
</evidence>
<name>A0A919EAS8_9ACTN</name>
<dbReference type="InterPro" id="IPR012349">
    <property type="entry name" value="Split_barrel_FMN-bd"/>
</dbReference>
<reference evidence="4" key="1">
    <citation type="journal article" date="2014" name="Int. J. Syst. Evol. Microbiol.">
        <title>Complete genome sequence of Corynebacterium casei LMG S-19264T (=DSM 44701T), isolated from a smear-ripened cheese.</title>
        <authorList>
            <consortium name="US DOE Joint Genome Institute (JGI-PGF)"/>
            <person name="Walter F."/>
            <person name="Albersmeier A."/>
            <person name="Kalinowski J."/>
            <person name="Ruckert C."/>
        </authorList>
    </citation>
    <scope>NUCLEOTIDE SEQUENCE</scope>
    <source>
        <strain evidence="4">JCM 4059</strain>
    </source>
</reference>
<dbReference type="EMBL" id="BNBD01000001">
    <property type="protein sequence ID" value="GHF30995.1"/>
    <property type="molecule type" value="Genomic_DNA"/>
</dbReference>
<protein>
    <recommendedName>
        <fullName evidence="3">Pyridoxamine 5'-phosphate oxidase N-terminal domain-containing protein</fullName>
    </recommendedName>
</protein>
<dbReference type="InterPro" id="IPR052019">
    <property type="entry name" value="F420H2_bilvrd_red/Heme_oxyg"/>
</dbReference>
<dbReference type="Pfam" id="PF01243">
    <property type="entry name" value="PNPOx_N"/>
    <property type="match status" value="1"/>
</dbReference>
<gene>
    <name evidence="4" type="ORF">GCM10010218_10410</name>
</gene>
<evidence type="ECO:0000256" key="1">
    <source>
        <dbReference type="ARBA" id="ARBA00023002"/>
    </source>
</evidence>